<proteinExistence type="predicted"/>
<feature type="region of interest" description="Disordered" evidence="1">
    <location>
        <begin position="46"/>
        <end position="68"/>
    </location>
</feature>
<comment type="caution">
    <text evidence="2">The sequence shown here is derived from an EMBL/GenBank/DDBJ whole genome shotgun (WGS) entry which is preliminary data.</text>
</comment>
<evidence type="ECO:0000256" key="1">
    <source>
        <dbReference type="SAM" id="MobiDB-lite"/>
    </source>
</evidence>
<reference evidence="2" key="1">
    <citation type="journal article" date="2014" name="Front. Microbiol.">
        <title>High frequency of phylogenetically diverse reductive dehalogenase-homologous genes in deep subseafloor sedimentary metagenomes.</title>
        <authorList>
            <person name="Kawai M."/>
            <person name="Futagami T."/>
            <person name="Toyoda A."/>
            <person name="Takaki Y."/>
            <person name="Nishi S."/>
            <person name="Hori S."/>
            <person name="Arai W."/>
            <person name="Tsubouchi T."/>
            <person name="Morono Y."/>
            <person name="Uchiyama I."/>
            <person name="Ito T."/>
            <person name="Fujiyama A."/>
            <person name="Inagaki F."/>
            <person name="Takami H."/>
        </authorList>
    </citation>
    <scope>NUCLEOTIDE SEQUENCE</scope>
    <source>
        <strain evidence="2">Expedition CK06-06</strain>
    </source>
</reference>
<protein>
    <submittedName>
        <fullName evidence="2">Uncharacterized protein</fullName>
    </submittedName>
</protein>
<dbReference type="EMBL" id="BARV01009005">
    <property type="protein sequence ID" value="GAI11030.1"/>
    <property type="molecule type" value="Genomic_DNA"/>
</dbReference>
<organism evidence="2">
    <name type="scientific">marine sediment metagenome</name>
    <dbReference type="NCBI Taxonomy" id="412755"/>
    <lineage>
        <taxon>unclassified sequences</taxon>
        <taxon>metagenomes</taxon>
        <taxon>ecological metagenomes</taxon>
    </lineage>
</organism>
<sequence length="82" mass="9042">MKAMLKPTEYSRLSTAPILWILKILRIRMPGIKVRKIKPTTCLKIGMSKPKAASPTSPSTASKIASANRKHLLISQSLNRAT</sequence>
<gene>
    <name evidence="2" type="ORF">S06H3_17919</name>
</gene>
<accession>X1M8M1</accession>
<feature type="compositionally biased region" description="Low complexity" evidence="1">
    <location>
        <begin position="48"/>
        <end position="67"/>
    </location>
</feature>
<evidence type="ECO:0000313" key="2">
    <source>
        <dbReference type="EMBL" id="GAI11030.1"/>
    </source>
</evidence>
<dbReference type="AlphaFoldDB" id="X1M8M1"/>
<name>X1M8M1_9ZZZZ</name>